<keyword evidence="5" id="KW-0449">Lipoprotein</keyword>
<keyword evidence="3" id="KW-0472">Membrane</keyword>
<gene>
    <name evidence="8" type="ORF">HHE01_00460</name>
</gene>
<dbReference type="SUPFAM" id="SSF159594">
    <property type="entry name" value="XCC0632-like"/>
    <property type="match status" value="1"/>
</dbReference>
<keyword evidence="4" id="KW-0998">Cell outer membrane</keyword>
<evidence type="ECO:0000313" key="9">
    <source>
        <dbReference type="Proteomes" id="UP000046090"/>
    </source>
</evidence>
<organism evidence="8 9">
    <name type="scientific">Helicobacter heilmannii</name>
    <dbReference type="NCBI Taxonomy" id="35817"/>
    <lineage>
        <taxon>Bacteria</taxon>
        <taxon>Pseudomonadati</taxon>
        <taxon>Campylobacterota</taxon>
        <taxon>Epsilonproteobacteria</taxon>
        <taxon>Campylobacterales</taxon>
        <taxon>Helicobacteraceae</taxon>
        <taxon>Helicobacter</taxon>
    </lineage>
</organism>
<sequence>MSGNLQPYLDQFQDALAKQIQDIFQRMGYQVVHATNAKALTPEQKHKIWSVLDIGGWVGILEDIKMNTDNPKSTNMDVMVDQSSGSVWFKLYEPETGRIVHNFGVEVGTEQAITKTYTYQTTDSGGFLGNEGTSHDELDKNNDDAIRRITNSMYVIVMKKLVSELTDDKLNQFKDAIEQIKKTGH</sequence>
<evidence type="ECO:0000256" key="5">
    <source>
        <dbReference type="ARBA" id="ARBA00023288"/>
    </source>
</evidence>
<evidence type="ECO:0000313" key="8">
    <source>
        <dbReference type="EMBL" id="CRI35048.1"/>
    </source>
</evidence>
<protein>
    <recommendedName>
        <fullName evidence="2">Neuraminyllactose-binding hemagglutinin</fullName>
    </recommendedName>
    <alternativeName>
        <fullName evidence="7">Flagellar sheath adhesin</fullName>
    </alternativeName>
    <alternativeName>
        <fullName evidence="6">N-acetylneuraminyllactose-binding fibrillar hemagglutinin receptor-binding subunit</fullName>
    </alternativeName>
</protein>
<dbReference type="InterPro" id="IPR007876">
    <property type="entry name" value="NeuraminylLac-bd_hemagglutn"/>
</dbReference>
<proteinExistence type="predicted"/>
<evidence type="ECO:0000256" key="6">
    <source>
        <dbReference type="ARBA" id="ARBA00030949"/>
    </source>
</evidence>
<keyword evidence="9" id="KW-1185">Reference proteome</keyword>
<evidence type="ECO:0000256" key="7">
    <source>
        <dbReference type="ARBA" id="ARBA00032680"/>
    </source>
</evidence>
<evidence type="ECO:0000256" key="1">
    <source>
        <dbReference type="ARBA" id="ARBA00004459"/>
    </source>
</evidence>
<evidence type="ECO:0000256" key="3">
    <source>
        <dbReference type="ARBA" id="ARBA00023136"/>
    </source>
</evidence>
<dbReference type="EMBL" id="CDMK01000003">
    <property type="protein sequence ID" value="CRI35048.1"/>
    <property type="molecule type" value="Genomic_DNA"/>
</dbReference>
<dbReference type="AlphaFoldDB" id="A0A0K2Y849"/>
<reference evidence="9" key="1">
    <citation type="submission" date="2014-12" db="EMBL/GenBank/DDBJ databases">
        <authorList>
            <person name="Smet A."/>
        </authorList>
    </citation>
    <scope>NUCLEOTIDE SEQUENCE [LARGE SCALE GENOMIC DNA]</scope>
</reference>
<dbReference type="Gene3D" id="3.30.160.180">
    <property type="entry name" value="Putative neuraminyllactose-binding hemagglutinin homolog like domain"/>
    <property type="match status" value="1"/>
</dbReference>
<dbReference type="Proteomes" id="UP000046090">
    <property type="component" value="Unassembled WGS sequence"/>
</dbReference>
<dbReference type="Pfam" id="PF05211">
    <property type="entry name" value="NLBH"/>
    <property type="match status" value="1"/>
</dbReference>
<dbReference type="InterPro" id="IPR038531">
    <property type="entry name" value="NeuraminylLac-bd_hemagglutn_sf"/>
</dbReference>
<dbReference type="GO" id="GO:0009279">
    <property type="term" value="C:cell outer membrane"/>
    <property type="evidence" value="ECO:0007669"/>
    <property type="project" value="UniProtKB-SubCell"/>
</dbReference>
<comment type="subcellular location">
    <subcellularLocation>
        <location evidence="1">Cell outer membrane</location>
        <topology evidence="1">Lipid-anchor</topology>
    </subcellularLocation>
</comment>
<evidence type="ECO:0000256" key="4">
    <source>
        <dbReference type="ARBA" id="ARBA00023237"/>
    </source>
</evidence>
<accession>A0A0K2Y849</accession>
<evidence type="ECO:0000256" key="2">
    <source>
        <dbReference type="ARBA" id="ARBA00015547"/>
    </source>
</evidence>
<name>A0A0K2Y849_HELHE</name>